<keyword evidence="10" id="KW-0998">Cell outer membrane</keyword>
<dbReference type="InterPro" id="IPR033900">
    <property type="entry name" value="Gram_neg_porin_domain"/>
</dbReference>
<evidence type="ECO:0000256" key="3">
    <source>
        <dbReference type="ARBA" id="ARBA00022448"/>
    </source>
</evidence>
<evidence type="ECO:0000256" key="11">
    <source>
        <dbReference type="SAM" id="SignalP"/>
    </source>
</evidence>
<evidence type="ECO:0000256" key="4">
    <source>
        <dbReference type="ARBA" id="ARBA00022452"/>
    </source>
</evidence>
<keyword evidence="4" id="KW-1134">Transmembrane beta strand</keyword>
<proteinExistence type="predicted"/>
<dbReference type="Gene3D" id="2.40.160.10">
    <property type="entry name" value="Porin"/>
    <property type="match status" value="1"/>
</dbReference>
<dbReference type="GO" id="GO:0046930">
    <property type="term" value="C:pore complex"/>
    <property type="evidence" value="ECO:0007669"/>
    <property type="project" value="UniProtKB-KW"/>
</dbReference>
<dbReference type="GO" id="GO:0015288">
    <property type="term" value="F:porin activity"/>
    <property type="evidence" value="ECO:0007669"/>
    <property type="project" value="UniProtKB-KW"/>
</dbReference>
<sequence>MKKSLLALVALSAFAGAAHAQSSVTLYGIIDAGILFNNNANGARQWQQSSGVLQGSRWGLKGAEDLGGGLKAIFVLENGFSISSGALGQGGAMFGRQAYVGLSSDSLGKVTLGRQYDSVVDYTGALATGSQWAGYIGAHPGDLDNMNNANRVNNAVKYTSPVYGGFQFGGLYSLGGVAGQPGRNQIFSVGAGYNNGPLALGVGYVNARNPNYSFFGNNPNANTATSTSGLNMTSPVYRGYASANTLEIVAAAGAYSIGAATLGVTYSYTRFDAVGSTGGTGLNPLNLRGDAVFNNVEANFKYQLTPALLAGIAYDYTRGSKVNGQSAAQYHQVNLGVDYFLSKRTDLYAIGVYQHALGYDSTGNRAVASINNITASATPNQVAAQVGIRHKF</sequence>
<dbReference type="PANTHER" id="PTHR34501:SF9">
    <property type="entry name" value="MAJOR OUTER MEMBRANE PROTEIN P.IA"/>
    <property type="match status" value="1"/>
</dbReference>
<dbReference type="AlphaFoldDB" id="A0AB38TRT5"/>
<evidence type="ECO:0000256" key="9">
    <source>
        <dbReference type="ARBA" id="ARBA00023136"/>
    </source>
</evidence>
<dbReference type="Pfam" id="PF13609">
    <property type="entry name" value="Porin_4"/>
    <property type="match status" value="1"/>
</dbReference>
<gene>
    <name evidence="13" type="ORF">NYZ96_02505</name>
</gene>
<evidence type="ECO:0000256" key="6">
    <source>
        <dbReference type="ARBA" id="ARBA00022729"/>
    </source>
</evidence>
<protein>
    <submittedName>
        <fullName evidence="13">Porin</fullName>
    </submittedName>
</protein>
<evidence type="ECO:0000256" key="8">
    <source>
        <dbReference type="ARBA" id="ARBA00023114"/>
    </source>
</evidence>
<dbReference type="RefSeq" id="WP_105828490.1">
    <property type="nucleotide sequence ID" value="NZ_CADEPT010000007.1"/>
</dbReference>
<keyword evidence="8" id="KW-0626">Porin</keyword>
<evidence type="ECO:0000256" key="2">
    <source>
        <dbReference type="ARBA" id="ARBA00011233"/>
    </source>
</evidence>
<name>A0AB38TRT5_BURGA</name>
<evidence type="ECO:0000313" key="13">
    <source>
        <dbReference type="EMBL" id="UWX70662.1"/>
    </source>
</evidence>
<dbReference type="PRINTS" id="PR00182">
    <property type="entry name" value="ECOLNEIPORIN"/>
</dbReference>
<dbReference type="GO" id="GO:0009279">
    <property type="term" value="C:cell outer membrane"/>
    <property type="evidence" value="ECO:0007669"/>
    <property type="project" value="UniProtKB-SubCell"/>
</dbReference>
<dbReference type="SUPFAM" id="SSF56935">
    <property type="entry name" value="Porins"/>
    <property type="match status" value="1"/>
</dbReference>
<accession>A0AB38TRT5</accession>
<keyword evidence="6 11" id="KW-0732">Signal</keyword>
<feature type="signal peptide" evidence="11">
    <location>
        <begin position="1"/>
        <end position="20"/>
    </location>
</feature>
<feature type="chain" id="PRO_5044187437" evidence="11">
    <location>
        <begin position="21"/>
        <end position="392"/>
    </location>
</feature>
<evidence type="ECO:0000256" key="5">
    <source>
        <dbReference type="ARBA" id="ARBA00022692"/>
    </source>
</evidence>
<dbReference type="InterPro" id="IPR050298">
    <property type="entry name" value="Gram-neg_bact_OMP"/>
</dbReference>
<dbReference type="PANTHER" id="PTHR34501">
    <property type="entry name" value="PROTEIN YDDL-RELATED"/>
    <property type="match status" value="1"/>
</dbReference>
<evidence type="ECO:0000256" key="10">
    <source>
        <dbReference type="ARBA" id="ARBA00023237"/>
    </source>
</evidence>
<dbReference type="GeneID" id="66456385"/>
<keyword evidence="5" id="KW-0812">Transmembrane</keyword>
<keyword evidence="7" id="KW-0406">Ion transport</keyword>
<organism evidence="13 14">
    <name type="scientific">Burkholderia gladioli</name>
    <name type="common">Pseudomonas marginata</name>
    <name type="synonym">Phytomonas marginata</name>
    <dbReference type="NCBI Taxonomy" id="28095"/>
    <lineage>
        <taxon>Bacteria</taxon>
        <taxon>Pseudomonadati</taxon>
        <taxon>Pseudomonadota</taxon>
        <taxon>Betaproteobacteria</taxon>
        <taxon>Burkholderiales</taxon>
        <taxon>Burkholderiaceae</taxon>
        <taxon>Burkholderia</taxon>
    </lineage>
</organism>
<dbReference type="InterPro" id="IPR002299">
    <property type="entry name" value="Porin_Neis"/>
</dbReference>
<dbReference type="InterPro" id="IPR023614">
    <property type="entry name" value="Porin_dom_sf"/>
</dbReference>
<evidence type="ECO:0000256" key="7">
    <source>
        <dbReference type="ARBA" id="ARBA00023065"/>
    </source>
</evidence>
<dbReference type="EMBL" id="CP104214">
    <property type="protein sequence ID" value="UWX70662.1"/>
    <property type="molecule type" value="Genomic_DNA"/>
</dbReference>
<evidence type="ECO:0000256" key="1">
    <source>
        <dbReference type="ARBA" id="ARBA00004571"/>
    </source>
</evidence>
<keyword evidence="3" id="KW-0813">Transport</keyword>
<evidence type="ECO:0000259" key="12">
    <source>
        <dbReference type="Pfam" id="PF13609"/>
    </source>
</evidence>
<dbReference type="Proteomes" id="UP001059745">
    <property type="component" value="Chromosome 1"/>
</dbReference>
<comment type="subcellular location">
    <subcellularLocation>
        <location evidence="1">Cell outer membrane</location>
        <topology evidence="1">Multi-pass membrane protein</topology>
    </subcellularLocation>
</comment>
<dbReference type="GO" id="GO:0034220">
    <property type="term" value="P:monoatomic ion transmembrane transport"/>
    <property type="evidence" value="ECO:0007669"/>
    <property type="project" value="InterPro"/>
</dbReference>
<reference evidence="13" key="1">
    <citation type="submission" date="2022-09" db="EMBL/GenBank/DDBJ databases">
        <title>Genomic of Burkholderia gladioli.</title>
        <authorList>
            <person name="Wu H."/>
        </authorList>
    </citation>
    <scope>NUCLEOTIDE SEQUENCE</scope>
    <source>
        <strain evidence="13">ZN-S4</strain>
    </source>
</reference>
<comment type="subunit">
    <text evidence="2">Homotrimer.</text>
</comment>
<dbReference type="CDD" id="cd00342">
    <property type="entry name" value="gram_neg_porins"/>
    <property type="match status" value="1"/>
</dbReference>
<dbReference type="InterPro" id="IPR001702">
    <property type="entry name" value="Porin_Gram-ve"/>
</dbReference>
<keyword evidence="9" id="KW-0472">Membrane</keyword>
<feature type="domain" description="Porin" evidence="12">
    <location>
        <begin position="7"/>
        <end position="350"/>
    </location>
</feature>
<evidence type="ECO:0000313" key="14">
    <source>
        <dbReference type="Proteomes" id="UP001059745"/>
    </source>
</evidence>
<dbReference type="PRINTS" id="PR00184">
    <property type="entry name" value="NEISSPPORIN"/>
</dbReference>